<reference evidence="2 3" key="1">
    <citation type="journal article" date="2023" name="Commun. Biol.">
        <title>Reorganization of the ancestral sex-determining regions during the evolution of trioecy in Pleodorina starrii.</title>
        <authorList>
            <person name="Takahashi K."/>
            <person name="Suzuki S."/>
            <person name="Kawai-Toyooka H."/>
            <person name="Yamamoto K."/>
            <person name="Hamaji T."/>
            <person name="Ootsuki R."/>
            <person name="Yamaguchi H."/>
            <person name="Kawachi M."/>
            <person name="Higashiyama T."/>
            <person name="Nozaki H."/>
        </authorList>
    </citation>
    <scope>NUCLEOTIDE SEQUENCE [LARGE SCALE GENOMIC DNA]</scope>
    <source>
        <strain evidence="2 3">NIES-4479</strain>
    </source>
</reference>
<organism evidence="2 3">
    <name type="scientific">Pleodorina starrii</name>
    <dbReference type="NCBI Taxonomy" id="330485"/>
    <lineage>
        <taxon>Eukaryota</taxon>
        <taxon>Viridiplantae</taxon>
        <taxon>Chlorophyta</taxon>
        <taxon>core chlorophytes</taxon>
        <taxon>Chlorophyceae</taxon>
        <taxon>CS clade</taxon>
        <taxon>Chlamydomonadales</taxon>
        <taxon>Volvocaceae</taxon>
        <taxon>Pleodorina</taxon>
    </lineage>
</organism>
<accession>A0A9W6F962</accession>
<evidence type="ECO:0000256" key="1">
    <source>
        <dbReference type="SAM" id="MobiDB-lite"/>
    </source>
</evidence>
<comment type="caution">
    <text evidence="2">The sequence shown here is derived from an EMBL/GenBank/DDBJ whole genome shotgun (WGS) entry which is preliminary data.</text>
</comment>
<gene>
    <name evidence="2" type="primary">PLEST009771</name>
    <name evidence="2" type="ORF">PLESTB_001712000</name>
</gene>
<feature type="compositionally biased region" description="Basic and acidic residues" evidence="1">
    <location>
        <begin position="118"/>
        <end position="131"/>
    </location>
</feature>
<dbReference type="Proteomes" id="UP001165080">
    <property type="component" value="Unassembled WGS sequence"/>
</dbReference>
<evidence type="ECO:0000313" key="3">
    <source>
        <dbReference type="Proteomes" id="UP001165080"/>
    </source>
</evidence>
<feature type="compositionally biased region" description="Low complexity" evidence="1">
    <location>
        <begin position="51"/>
        <end position="61"/>
    </location>
</feature>
<protein>
    <submittedName>
        <fullName evidence="2">Uncharacterized protein</fullName>
    </submittedName>
</protein>
<evidence type="ECO:0000313" key="2">
    <source>
        <dbReference type="EMBL" id="GLC61062.1"/>
    </source>
</evidence>
<name>A0A9W6F962_9CHLO</name>
<keyword evidence="3" id="KW-1185">Reference proteome</keyword>
<feature type="compositionally biased region" description="Basic and acidic residues" evidence="1">
    <location>
        <begin position="71"/>
        <end position="81"/>
    </location>
</feature>
<dbReference type="EMBL" id="BRXU01000041">
    <property type="protein sequence ID" value="GLC61062.1"/>
    <property type="molecule type" value="Genomic_DNA"/>
</dbReference>
<proteinExistence type="predicted"/>
<feature type="region of interest" description="Disordered" evidence="1">
    <location>
        <begin position="37"/>
        <end position="198"/>
    </location>
</feature>
<dbReference type="AlphaFoldDB" id="A0A9W6F962"/>
<sequence length="198" mass="20296">MITAMRITSLVTRTLKQSHPACRAAAGFAARGEGIASDAGALGRDDDIGARRSAPGGSARRQPPADELAGEAERLLRHDPEAMSSQGAREVQDFHLGQRGQRRAAVSELQGDGPAGRLESDVGKALEERAAQEGGGAQGVGRWEESGGGGGEAAGTEEDGWEQDISGGGAARDVRGDGDDAFGPAASDPATRFAPWGH</sequence>